<comment type="caution">
    <text evidence="3">The sequence shown here is derived from an EMBL/GenBank/DDBJ whole genome shotgun (WGS) entry which is preliminary data.</text>
</comment>
<protein>
    <submittedName>
        <fullName evidence="3">Integrase</fullName>
    </submittedName>
</protein>
<gene>
    <name evidence="3" type="ORF">J2Z43_001105</name>
</gene>
<dbReference type="Pfam" id="PF00589">
    <property type="entry name" value="Phage_integrase"/>
    <property type="match status" value="1"/>
</dbReference>
<accession>A0ABS4E9U0</accession>
<keyword evidence="1" id="KW-0233">DNA recombination</keyword>
<name>A0ABS4E9U0_9FIRM</name>
<reference evidence="3 4" key="1">
    <citation type="submission" date="2021-03" db="EMBL/GenBank/DDBJ databases">
        <title>Genomic Encyclopedia of Type Strains, Phase IV (KMG-IV): sequencing the most valuable type-strain genomes for metagenomic binning, comparative biology and taxonomic classification.</title>
        <authorList>
            <person name="Goeker M."/>
        </authorList>
    </citation>
    <scope>NUCLEOTIDE SEQUENCE [LARGE SCALE GENOMIC DNA]</scope>
    <source>
        <strain evidence="3 4">DSM 1289</strain>
    </source>
</reference>
<dbReference type="InterPro" id="IPR013762">
    <property type="entry name" value="Integrase-like_cat_sf"/>
</dbReference>
<keyword evidence="4" id="KW-1185">Reference proteome</keyword>
<dbReference type="SUPFAM" id="SSF56349">
    <property type="entry name" value="DNA breaking-rejoining enzymes"/>
    <property type="match status" value="1"/>
</dbReference>
<evidence type="ECO:0000313" key="3">
    <source>
        <dbReference type="EMBL" id="MBP1854715.1"/>
    </source>
</evidence>
<dbReference type="PROSITE" id="PS51898">
    <property type="entry name" value="TYR_RECOMBINASE"/>
    <property type="match status" value="1"/>
</dbReference>
<evidence type="ECO:0000259" key="2">
    <source>
        <dbReference type="PROSITE" id="PS51898"/>
    </source>
</evidence>
<dbReference type="EMBL" id="JAGGJX010000001">
    <property type="protein sequence ID" value="MBP1854715.1"/>
    <property type="molecule type" value="Genomic_DNA"/>
</dbReference>
<proteinExistence type="predicted"/>
<dbReference type="Proteomes" id="UP000767291">
    <property type="component" value="Unassembled WGS sequence"/>
</dbReference>
<evidence type="ECO:0000313" key="4">
    <source>
        <dbReference type="Proteomes" id="UP000767291"/>
    </source>
</evidence>
<dbReference type="InterPro" id="IPR011010">
    <property type="entry name" value="DNA_brk_join_enz"/>
</dbReference>
<dbReference type="Gene3D" id="1.10.443.10">
    <property type="entry name" value="Intergrase catalytic core"/>
    <property type="match status" value="1"/>
</dbReference>
<sequence length="188" mass="22084">MLTRAVEIDEYRKIMKLLHKGFKYLENGQEKIFRKNERIALALMLEANLGLKITDILKLKVSNFKGNTLETENKKTGQLQSRPINKNIVEVVQEYVDYRTLLEDDYLIDIRVKTIQKQLRIICNYLGLQNISTNSFRKLFAITQFKNNNYNLEIVKELLNHSSIETTQKYIGASKQPVDEAYENFFIE</sequence>
<feature type="domain" description="Tyr recombinase" evidence="2">
    <location>
        <begin position="1"/>
        <end position="183"/>
    </location>
</feature>
<organism evidence="3 4">
    <name type="scientific">Metaclostridioides mangenotii</name>
    <dbReference type="NCBI Taxonomy" id="1540"/>
    <lineage>
        <taxon>Bacteria</taxon>
        <taxon>Bacillati</taxon>
        <taxon>Bacillota</taxon>
        <taxon>Clostridia</taxon>
        <taxon>Peptostreptococcales</taxon>
        <taxon>Peptostreptococcaceae</taxon>
        <taxon>Metaclostridioides</taxon>
    </lineage>
</organism>
<evidence type="ECO:0000256" key="1">
    <source>
        <dbReference type="ARBA" id="ARBA00023172"/>
    </source>
</evidence>
<dbReference type="RefSeq" id="WP_209456184.1">
    <property type="nucleotide sequence ID" value="NZ_BAAACS010000013.1"/>
</dbReference>
<dbReference type="InterPro" id="IPR002104">
    <property type="entry name" value="Integrase_catalytic"/>
</dbReference>